<comment type="caution">
    <text evidence="1">The sequence shown here is derived from an EMBL/GenBank/DDBJ whole genome shotgun (WGS) entry which is preliminary data.</text>
</comment>
<proteinExistence type="predicted"/>
<name>X1B0H5_9ZZZZ</name>
<organism evidence="1">
    <name type="scientific">marine sediment metagenome</name>
    <dbReference type="NCBI Taxonomy" id="412755"/>
    <lineage>
        <taxon>unclassified sequences</taxon>
        <taxon>metagenomes</taxon>
        <taxon>ecological metagenomes</taxon>
    </lineage>
</organism>
<evidence type="ECO:0008006" key="2">
    <source>
        <dbReference type="Google" id="ProtNLM"/>
    </source>
</evidence>
<dbReference type="EMBL" id="BART01017060">
    <property type="protein sequence ID" value="GAG74877.1"/>
    <property type="molecule type" value="Genomic_DNA"/>
</dbReference>
<feature type="non-terminal residue" evidence="1">
    <location>
        <position position="1"/>
    </location>
</feature>
<accession>X1B0H5</accession>
<gene>
    <name evidence="1" type="ORF">S01H4_32591</name>
</gene>
<dbReference type="Gene3D" id="3.30.420.240">
    <property type="match status" value="1"/>
</dbReference>
<reference evidence="1" key="1">
    <citation type="journal article" date="2014" name="Front. Microbiol.">
        <title>High frequency of phylogenetically diverse reductive dehalogenase-homologous genes in deep subseafloor sedimentary metagenomes.</title>
        <authorList>
            <person name="Kawai M."/>
            <person name="Futagami T."/>
            <person name="Toyoda A."/>
            <person name="Takaki Y."/>
            <person name="Nishi S."/>
            <person name="Hori S."/>
            <person name="Arai W."/>
            <person name="Tsubouchi T."/>
            <person name="Morono Y."/>
            <person name="Uchiyama I."/>
            <person name="Ito T."/>
            <person name="Fujiyama A."/>
            <person name="Inagaki F."/>
            <person name="Takami H."/>
        </authorList>
    </citation>
    <scope>NUCLEOTIDE SEQUENCE</scope>
    <source>
        <strain evidence="1">Expedition CK06-06</strain>
    </source>
</reference>
<sequence length="102" mass="11367">KLYYRTDPVTGRVGTNIGWLTSPRTKIFMCNELLRCLPNIVTHDNRLVSQLRNIRDIGGRPTAIGADDYHDSMAIAMVCRDTAGIEVGLSGTKGWDDNWGED</sequence>
<dbReference type="AlphaFoldDB" id="X1B0H5"/>
<protein>
    <recommendedName>
        <fullName evidence="2">Terminase large subunit gp17-like C-terminal domain-containing protein</fullName>
    </recommendedName>
</protein>
<evidence type="ECO:0000313" key="1">
    <source>
        <dbReference type="EMBL" id="GAG74877.1"/>
    </source>
</evidence>